<protein>
    <recommendedName>
        <fullName evidence="4">ROK family transcriptional regulator</fullName>
    </recommendedName>
</protein>
<dbReference type="InterPro" id="IPR043129">
    <property type="entry name" value="ATPase_NBD"/>
</dbReference>
<dbReference type="CDD" id="cd23763">
    <property type="entry name" value="ASKHA_ATPase_ROK"/>
    <property type="match status" value="1"/>
</dbReference>
<evidence type="ECO:0000256" key="1">
    <source>
        <dbReference type="ARBA" id="ARBA00006479"/>
    </source>
</evidence>
<evidence type="ECO:0000313" key="3">
    <source>
        <dbReference type="Proteomes" id="UP000600171"/>
    </source>
</evidence>
<dbReference type="SUPFAM" id="SSF46785">
    <property type="entry name" value="Winged helix' DNA-binding domain"/>
    <property type="match status" value="1"/>
</dbReference>
<sequence>MSPHLAETLQAPQSDKLFFAHLLAHGPSSRAAIAAAHNLSRPTASEAAGRLVQRGLIHALAKEAGASGKRGRVPELYEISHDVGATLTLLCEDNHMVGIIYDLRGQEIVLEERAIAWGEPAEVERLVKEFLLHLVQQVDTKILAATVSVLAPVDPNTQQIRFFSPQNLGESADLLATAQQALGCPVHVDNHMAWSLKYEIHQGVAQKHESVLSVHLGAAIGATFALEKVIYRGASGFAGALSYVTDNGVFLRDTIQKLGVVDSSSLATRSLRLLDIPATVEKIMAAPDRGEAKEYLEIFSRHVANALMIVDPACLVLTGPMAAYPEFAQLIKEKIEQLLPWHTVEVLLSEDGAGAVRRGAALGATQLALTTLGLYLEQ</sequence>
<dbReference type="Proteomes" id="UP000600171">
    <property type="component" value="Unassembled WGS sequence"/>
</dbReference>
<accession>A0A917MTJ3</accession>
<dbReference type="Gene3D" id="3.30.420.40">
    <property type="match status" value="2"/>
</dbReference>
<dbReference type="Gene3D" id="1.10.10.10">
    <property type="entry name" value="Winged helix-like DNA-binding domain superfamily/Winged helix DNA-binding domain"/>
    <property type="match status" value="1"/>
</dbReference>
<name>A0A917MTJ3_9MICC</name>
<dbReference type="InterPro" id="IPR000600">
    <property type="entry name" value="ROK"/>
</dbReference>
<dbReference type="InterPro" id="IPR036388">
    <property type="entry name" value="WH-like_DNA-bd_sf"/>
</dbReference>
<dbReference type="PANTHER" id="PTHR18964:SF149">
    <property type="entry name" value="BIFUNCTIONAL UDP-N-ACETYLGLUCOSAMINE 2-EPIMERASE_N-ACETYLMANNOSAMINE KINASE"/>
    <property type="match status" value="1"/>
</dbReference>
<evidence type="ECO:0008006" key="4">
    <source>
        <dbReference type="Google" id="ProtNLM"/>
    </source>
</evidence>
<organism evidence="2 3">
    <name type="scientific">Rothia aerolata</name>
    <dbReference type="NCBI Taxonomy" id="1812262"/>
    <lineage>
        <taxon>Bacteria</taxon>
        <taxon>Bacillati</taxon>
        <taxon>Actinomycetota</taxon>
        <taxon>Actinomycetes</taxon>
        <taxon>Micrococcales</taxon>
        <taxon>Micrococcaceae</taxon>
        <taxon>Rothia</taxon>
    </lineage>
</organism>
<gene>
    <name evidence="2" type="ORF">GCM10007359_13280</name>
</gene>
<dbReference type="SUPFAM" id="SSF53067">
    <property type="entry name" value="Actin-like ATPase domain"/>
    <property type="match status" value="1"/>
</dbReference>
<evidence type="ECO:0000313" key="2">
    <source>
        <dbReference type="EMBL" id="GGH62729.1"/>
    </source>
</evidence>
<dbReference type="AlphaFoldDB" id="A0A917MTJ3"/>
<proteinExistence type="inferred from homology"/>
<dbReference type="RefSeq" id="WP_188359588.1">
    <property type="nucleotide sequence ID" value="NZ_BMDC01000002.1"/>
</dbReference>
<dbReference type="Pfam" id="PF00480">
    <property type="entry name" value="ROK"/>
    <property type="match status" value="1"/>
</dbReference>
<keyword evidence="3" id="KW-1185">Reference proteome</keyword>
<dbReference type="EMBL" id="BMDC01000002">
    <property type="protein sequence ID" value="GGH62729.1"/>
    <property type="molecule type" value="Genomic_DNA"/>
</dbReference>
<dbReference type="InterPro" id="IPR036390">
    <property type="entry name" value="WH_DNA-bd_sf"/>
</dbReference>
<reference evidence="2 3" key="1">
    <citation type="journal article" date="2014" name="Int. J. Syst. Evol. Microbiol.">
        <title>Complete genome sequence of Corynebacterium casei LMG S-19264T (=DSM 44701T), isolated from a smear-ripened cheese.</title>
        <authorList>
            <consortium name="US DOE Joint Genome Institute (JGI-PGF)"/>
            <person name="Walter F."/>
            <person name="Albersmeier A."/>
            <person name="Kalinowski J."/>
            <person name="Ruckert C."/>
        </authorList>
    </citation>
    <scope>NUCLEOTIDE SEQUENCE [LARGE SCALE GENOMIC DNA]</scope>
    <source>
        <strain evidence="2 3">CCM 8669</strain>
    </source>
</reference>
<dbReference type="PANTHER" id="PTHR18964">
    <property type="entry name" value="ROK (REPRESSOR, ORF, KINASE) FAMILY"/>
    <property type="match status" value="1"/>
</dbReference>
<comment type="caution">
    <text evidence="2">The sequence shown here is derived from an EMBL/GenBank/DDBJ whole genome shotgun (WGS) entry which is preliminary data.</text>
</comment>
<comment type="similarity">
    <text evidence="1">Belongs to the ROK (NagC/XylR) family.</text>
</comment>